<evidence type="ECO:0000313" key="10">
    <source>
        <dbReference type="Proteomes" id="UP001419084"/>
    </source>
</evidence>
<accession>A0ABQ5M736</accession>
<keyword evidence="2" id="KW-0378">Hydrolase</keyword>
<dbReference type="InterPro" id="IPR050884">
    <property type="entry name" value="CNP_phosphodiesterase-III"/>
</dbReference>
<dbReference type="SUPFAM" id="SSF56300">
    <property type="entry name" value="Metallo-dependent phosphatases"/>
    <property type="match status" value="1"/>
</dbReference>
<evidence type="ECO:0000256" key="2">
    <source>
        <dbReference type="ARBA" id="ARBA00022801"/>
    </source>
</evidence>
<dbReference type="Pfam" id="PF17839">
    <property type="entry name" value="CNP_C_terminal"/>
    <property type="match status" value="1"/>
</dbReference>
<dbReference type="InterPro" id="IPR040869">
    <property type="entry name" value="CNP_C"/>
</dbReference>
<comment type="caution">
    <text evidence="9">The sequence shown here is derived from an EMBL/GenBank/DDBJ whole genome shotgun (WGS) entry which is preliminary data.</text>
</comment>
<keyword evidence="6" id="KW-0472">Membrane</keyword>
<dbReference type="EMBL" id="BRPJ01000037">
    <property type="protein sequence ID" value="GLB30450.1"/>
    <property type="molecule type" value="Genomic_DNA"/>
</dbReference>
<dbReference type="PANTHER" id="PTHR42988:SF2">
    <property type="entry name" value="CYCLIC NUCLEOTIDE PHOSPHODIESTERASE CBUA0032-RELATED"/>
    <property type="match status" value="1"/>
</dbReference>
<feature type="transmembrane region" description="Helical" evidence="6">
    <location>
        <begin position="7"/>
        <end position="28"/>
    </location>
</feature>
<evidence type="ECO:0008006" key="11">
    <source>
        <dbReference type="Google" id="ProtNLM"/>
    </source>
</evidence>
<evidence type="ECO:0000256" key="4">
    <source>
        <dbReference type="ARBA" id="ARBA00025742"/>
    </source>
</evidence>
<evidence type="ECO:0000256" key="5">
    <source>
        <dbReference type="SAM" id="MobiDB-lite"/>
    </source>
</evidence>
<evidence type="ECO:0000313" key="9">
    <source>
        <dbReference type="EMBL" id="GLB30450.1"/>
    </source>
</evidence>
<evidence type="ECO:0000256" key="1">
    <source>
        <dbReference type="ARBA" id="ARBA00022723"/>
    </source>
</evidence>
<dbReference type="RefSeq" id="WP_346065334.1">
    <property type="nucleotide sequence ID" value="NZ_BRPJ01000037.1"/>
</dbReference>
<comment type="similarity">
    <text evidence="4">Belongs to the cyclic nucleotide phosphodiesterase class-III family.</text>
</comment>
<evidence type="ECO:0000259" key="7">
    <source>
        <dbReference type="Pfam" id="PF00149"/>
    </source>
</evidence>
<organism evidence="9 10">
    <name type="scientific">Lacrimispora amygdalina</name>
    <dbReference type="NCBI Taxonomy" id="253257"/>
    <lineage>
        <taxon>Bacteria</taxon>
        <taxon>Bacillati</taxon>
        <taxon>Bacillota</taxon>
        <taxon>Clostridia</taxon>
        <taxon>Lachnospirales</taxon>
        <taxon>Lachnospiraceae</taxon>
        <taxon>Lacrimispora</taxon>
    </lineage>
</organism>
<feature type="compositionally biased region" description="Acidic residues" evidence="5">
    <location>
        <begin position="512"/>
        <end position="522"/>
    </location>
</feature>
<dbReference type="InterPro" id="IPR004843">
    <property type="entry name" value="Calcineurin-like_PHP"/>
</dbReference>
<dbReference type="Proteomes" id="UP001419084">
    <property type="component" value="Unassembled WGS sequence"/>
</dbReference>
<keyword evidence="6" id="KW-1133">Transmembrane helix</keyword>
<feature type="region of interest" description="Disordered" evidence="5">
    <location>
        <begin position="51"/>
        <end position="93"/>
    </location>
</feature>
<feature type="compositionally biased region" description="Basic and acidic residues" evidence="5">
    <location>
        <begin position="70"/>
        <end position="82"/>
    </location>
</feature>
<feature type="domain" description="Cyclic nucleotide phosphodiesterase C-terminal" evidence="8">
    <location>
        <begin position="397"/>
        <end position="500"/>
    </location>
</feature>
<dbReference type="InterPro" id="IPR029052">
    <property type="entry name" value="Metallo-depent_PP-like"/>
</dbReference>
<keyword evidence="3" id="KW-0408">Iron</keyword>
<keyword evidence="10" id="KW-1185">Reference proteome</keyword>
<reference evidence="9 10" key="1">
    <citation type="journal article" date="2024" name="Int. J. Syst. Evol. Microbiol.">
        <title>Lacrimispora brassicae sp. nov. isolated from fermented cabbage, and proposal of Clostridium indicum Gundawar et al. 2019 and Clostridium methoxybenzovorans Mechichi et al. 1999 as heterotypic synonyms of Lacrimispora amygdalina (Parshina et al. 2003) Haas and Blanchard 2020 and Lacrimispora indolis (McClung and McCoy 1957) Haas and Blanchard 2020, respectively.</title>
        <authorList>
            <person name="Kobayashi H."/>
            <person name="Tanizawa Y."/>
            <person name="Sakamoto M."/>
            <person name="Ohkuma M."/>
            <person name="Tohno M."/>
        </authorList>
    </citation>
    <scope>NUCLEOTIDE SEQUENCE [LARGE SCALE GENOMIC DNA]</scope>
    <source>
        <strain evidence="9 10">DSM 12857</strain>
    </source>
</reference>
<feature type="domain" description="Calcineurin-like phosphoesterase" evidence="7">
    <location>
        <begin position="107"/>
        <end position="343"/>
    </location>
</feature>
<name>A0ABQ5M736_9FIRM</name>
<feature type="region of interest" description="Disordered" evidence="5">
    <location>
        <begin position="499"/>
        <end position="522"/>
    </location>
</feature>
<evidence type="ECO:0000256" key="6">
    <source>
        <dbReference type="SAM" id="Phobius"/>
    </source>
</evidence>
<protein>
    <recommendedName>
        <fullName evidence="11">Metallophosphoesterase</fullName>
    </recommendedName>
</protein>
<keyword evidence="6" id="KW-0812">Transmembrane</keyword>
<evidence type="ECO:0000259" key="8">
    <source>
        <dbReference type="Pfam" id="PF17839"/>
    </source>
</evidence>
<keyword evidence="1" id="KW-0479">Metal-binding</keyword>
<evidence type="ECO:0000256" key="3">
    <source>
        <dbReference type="ARBA" id="ARBA00023004"/>
    </source>
</evidence>
<gene>
    <name evidence="9" type="ORF">LAD12857_23730</name>
</gene>
<dbReference type="Pfam" id="PF00149">
    <property type="entry name" value="Metallophos"/>
    <property type="match status" value="1"/>
</dbReference>
<proteinExistence type="inferred from homology"/>
<dbReference type="Gene3D" id="3.60.21.10">
    <property type="match status" value="1"/>
</dbReference>
<sequence>MNKRKKNILLVCIYMIMLLLCFFIVLLIQKLNSPHVEKGGGSKAPIESTVVPYTEEEPETEDNAVAGESTGKEEDAQVEGHRASAVQPEMTWEEPEEKVKPYVPPVIVIASDVHYFSPELTDYGEAFGELEKRDDGKVVRYIPQIMDAFTDQMEKKKPTAVILSGDLTLNGEKKGHEALAEKLTALEEKGVKVLVIPGNHDINNHAAASYFGKEKEPVQEASAKDFYDIYRRFGYDQARSLDQNSLSYVYELDEKNWLLMVDSAQYEPYNKVGGRIKEETLGWMKTQLEEAKKLGVTVVVIAHHNLLKESILYPQDCTLENSGEVVSLLESFRVPLYISGHLHLQKTKTYRREPGEKGADYHISEVVANSFAISPNQYGVLNWTGDNRLVYTTEQTDVEDWGKKTGTMDENLLHFNGYAEKSLKDVVYEQVSSQIKNLPNEQIEQMAMLYGDLNRDYCAGKPIDAKEIKSTAAYRLWQRNLPDSRLFAQIDEILRDTSSDHNTWEGTTQETKEDDSNENDCE</sequence>
<dbReference type="PANTHER" id="PTHR42988">
    <property type="entry name" value="PHOSPHOHYDROLASE"/>
    <property type="match status" value="1"/>
</dbReference>